<dbReference type="EMBL" id="SNYW01000008">
    <property type="protein sequence ID" value="TDQ82033.1"/>
    <property type="molecule type" value="Genomic_DNA"/>
</dbReference>
<dbReference type="GO" id="GO:0032259">
    <property type="term" value="P:methylation"/>
    <property type="evidence" value="ECO:0007669"/>
    <property type="project" value="UniProtKB-KW"/>
</dbReference>
<reference evidence="1 2" key="1">
    <citation type="submission" date="2019-03" db="EMBL/GenBank/DDBJ databases">
        <title>Genomic Encyclopedia of Type Strains, Phase III (KMG-III): the genomes of soil and plant-associated and newly described type strains.</title>
        <authorList>
            <person name="Whitman W."/>
        </authorList>
    </citation>
    <scope>NUCLEOTIDE SEQUENCE [LARGE SCALE GENOMIC DNA]</scope>
    <source>
        <strain evidence="1 2">CGMCC 1.7660</strain>
    </source>
</reference>
<dbReference type="AlphaFoldDB" id="A0A4R6WME5"/>
<dbReference type="CDD" id="cd02440">
    <property type="entry name" value="AdoMet_MTases"/>
    <property type="match status" value="1"/>
</dbReference>
<proteinExistence type="predicted"/>
<sequence length="266" mass="29830">MNATEDSEVKLAEMWSVSGQLLHTPAYRARHAGLLAAALGDRDAAILDAACGTGFPLLELIGLGFRHLTGSDADPDLLARCRQRLAAYPRLRARQPRLIEASWQQLPDRIAETFANVLCVDAAIGFMDSWVTGEMRQGPANIFARVTEVLRNFHAVTAPGGRFFIGLQKNNHKGNRFYPMKVGAMELDGITAEAHWHMTYDWERRIKTWRNIVRVGAREFTQTRHSYLFDLDELAGFLRDAGFARVARLPTPDDLYEDILVAHRAG</sequence>
<dbReference type="OrthoDB" id="9807911at2"/>
<dbReference type="Pfam" id="PF13489">
    <property type="entry name" value="Methyltransf_23"/>
    <property type="match status" value="1"/>
</dbReference>
<dbReference type="Proteomes" id="UP000295783">
    <property type="component" value="Unassembled WGS sequence"/>
</dbReference>
<dbReference type="RefSeq" id="WP_133613351.1">
    <property type="nucleotide sequence ID" value="NZ_SNYW01000008.1"/>
</dbReference>
<keyword evidence="2" id="KW-1185">Reference proteome</keyword>
<dbReference type="SUPFAM" id="SSF53335">
    <property type="entry name" value="S-adenosyl-L-methionine-dependent methyltransferases"/>
    <property type="match status" value="1"/>
</dbReference>
<keyword evidence="1" id="KW-0489">Methyltransferase</keyword>
<protein>
    <submittedName>
        <fullName evidence="1">Methyltransferase family protein</fullName>
    </submittedName>
</protein>
<comment type="caution">
    <text evidence="1">The sequence shown here is derived from an EMBL/GenBank/DDBJ whole genome shotgun (WGS) entry which is preliminary data.</text>
</comment>
<evidence type="ECO:0000313" key="2">
    <source>
        <dbReference type="Proteomes" id="UP000295783"/>
    </source>
</evidence>
<dbReference type="GO" id="GO:0008168">
    <property type="term" value="F:methyltransferase activity"/>
    <property type="evidence" value="ECO:0007669"/>
    <property type="project" value="UniProtKB-KW"/>
</dbReference>
<name>A0A4R6WME5_9PROT</name>
<keyword evidence="1" id="KW-0808">Transferase</keyword>
<evidence type="ECO:0000313" key="1">
    <source>
        <dbReference type="EMBL" id="TDQ82033.1"/>
    </source>
</evidence>
<gene>
    <name evidence="1" type="ORF">A8950_1853</name>
</gene>
<organism evidence="1 2">
    <name type="scientific">Dongia mobilis</name>
    <dbReference type="NCBI Taxonomy" id="578943"/>
    <lineage>
        <taxon>Bacteria</taxon>
        <taxon>Pseudomonadati</taxon>
        <taxon>Pseudomonadota</taxon>
        <taxon>Alphaproteobacteria</taxon>
        <taxon>Rhodospirillales</taxon>
        <taxon>Dongiaceae</taxon>
        <taxon>Dongia</taxon>
    </lineage>
</organism>
<dbReference type="InterPro" id="IPR029063">
    <property type="entry name" value="SAM-dependent_MTases_sf"/>
</dbReference>
<accession>A0A4R6WME5</accession>
<dbReference type="Gene3D" id="3.40.50.150">
    <property type="entry name" value="Vaccinia Virus protein VP39"/>
    <property type="match status" value="1"/>
</dbReference>